<comment type="caution">
    <text evidence="1">The sequence shown here is derived from an EMBL/GenBank/DDBJ whole genome shotgun (WGS) entry which is preliminary data.</text>
</comment>
<proteinExistence type="predicted"/>
<evidence type="ECO:0000313" key="2">
    <source>
        <dbReference type="Proteomes" id="UP000838686"/>
    </source>
</evidence>
<sequence length="50" mass="5985">MDRDTVLDQFLEEHVFDQWLDDLIPIGDALNERKEEIEHGLCQTVDTVWR</sequence>
<organism evidence="1 2">
    <name type="scientific">Paenibacillus plantiphilus</name>
    <dbReference type="NCBI Taxonomy" id="2905650"/>
    <lineage>
        <taxon>Bacteria</taxon>
        <taxon>Bacillati</taxon>
        <taxon>Bacillota</taxon>
        <taxon>Bacilli</taxon>
        <taxon>Bacillales</taxon>
        <taxon>Paenibacillaceae</taxon>
        <taxon>Paenibacillus</taxon>
    </lineage>
</organism>
<reference evidence="1" key="1">
    <citation type="submission" date="2022-01" db="EMBL/GenBank/DDBJ databases">
        <authorList>
            <person name="Criscuolo A."/>
        </authorList>
    </citation>
    <scope>NUCLEOTIDE SEQUENCE</scope>
    <source>
        <strain evidence="1">CIP111893</strain>
    </source>
</reference>
<dbReference type="RefSeq" id="WP_236340151.1">
    <property type="nucleotide sequence ID" value="NZ_CAKMMF010000008.1"/>
</dbReference>
<evidence type="ECO:0000313" key="1">
    <source>
        <dbReference type="EMBL" id="CAH1202486.1"/>
    </source>
</evidence>
<accession>A0ABM9C5P7</accession>
<dbReference type="EMBL" id="CAKMMF010000008">
    <property type="protein sequence ID" value="CAH1202486.1"/>
    <property type="molecule type" value="Genomic_DNA"/>
</dbReference>
<dbReference type="Proteomes" id="UP000838686">
    <property type="component" value="Unassembled WGS sequence"/>
</dbReference>
<name>A0ABM9C5P7_9BACL</name>
<protein>
    <submittedName>
        <fullName evidence="1">Uncharacterized protein</fullName>
    </submittedName>
</protein>
<gene>
    <name evidence="1" type="ORF">PAECIP111893_01805</name>
</gene>
<keyword evidence="2" id="KW-1185">Reference proteome</keyword>